<comment type="caution">
    <text evidence="3">The sequence shown here is derived from an EMBL/GenBank/DDBJ whole genome shotgun (WGS) entry which is preliminary data.</text>
</comment>
<evidence type="ECO:0000313" key="4">
    <source>
        <dbReference type="Proteomes" id="UP000223364"/>
    </source>
</evidence>
<dbReference type="RefSeq" id="WP_098815810.1">
    <property type="nucleotide sequence ID" value="NZ_NUSP01000024.1"/>
</dbReference>
<dbReference type="Pfam" id="PF06605">
    <property type="entry name" value="Prophage_tail"/>
    <property type="match status" value="1"/>
</dbReference>
<dbReference type="EMBL" id="NUSP01000024">
    <property type="protein sequence ID" value="PHD57665.1"/>
    <property type="molecule type" value="Genomic_DNA"/>
</dbReference>
<protein>
    <recommendedName>
        <fullName evidence="5">Prophage tail endopeptidase domain-containing protein</fullName>
    </recommendedName>
</protein>
<dbReference type="InterPro" id="IPR044051">
    <property type="entry name" value="Prophage_tail_N"/>
</dbReference>
<feature type="domain" description="Prophage endopeptidase tail N-terminal" evidence="2">
    <location>
        <begin position="2"/>
        <end position="84"/>
    </location>
</feature>
<evidence type="ECO:0000313" key="3">
    <source>
        <dbReference type="EMBL" id="PHD57665.1"/>
    </source>
</evidence>
<dbReference type="Proteomes" id="UP000223364">
    <property type="component" value="Unassembled WGS sequence"/>
</dbReference>
<evidence type="ECO:0000259" key="2">
    <source>
        <dbReference type="Pfam" id="PF18994"/>
    </source>
</evidence>
<dbReference type="Gene3D" id="3.55.50.40">
    <property type="match status" value="1"/>
</dbReference>
<dbReference type="Gene3D" id="6.20.110.10">
    <property type="match status" value="1"/>
</dbReference>
<name>A0A2C4NY20_9BACI</name>
<dbReference type="InterPro" id="IPR007119">
    <property type="entry name" value="Phage_tail_spike_N"/>
</dbReference>
<dbReference type="Pfam" id="PF18994">
    <property type="entry name" value="Prophage_tailD1"/>
    <property type="match status" value="1"/>
</dbReference>
<evidence type="ECO:0008006" key="5">
    <source>
        <dbReference type="Google" id="ProtNLM"/>
    </source>
</evidence>
<feature type="domain" description="Tail spike" evidence="1">
    <location>
        <begin position="90"/>
        <end position="323"/>
    </location>
</feature>
<sequence>MLMVTDLTGNSEPLVGFKGFTRKRLVNGERTLSFSLFPYKENQVAFPITKEESVIEFEDEEYVIKLLKERNMGRKFYKQAEAIHKFYVDLKGKQKYEKYSGSMTFQSALDFVFEGTGYKTAVIDAFYAKSWENFGGENRLALLQKALKRYKAEMTVKGNLVTFRTQIGEDTDFQFRYNFNIKTFERIVDTTNLATYIRGYGKDGLMREYTSPNIKIFGKIDAPFVDDDRYTTVSGLDERLRNDLQDTPLISITIDFVDLRKAGYPYIVPNEGDRVFLIYEPMNIDVETRIVAIEEEYDENLELIRTKVTLSNIKQDFSDAITSAIDKSLSEIIDDNGKVKYNVLDDGVKRASAAIKSAETALTFENGILAIDPKNPNNLVAFNSAGLGISRDGGQTFKEALTYEGLVASVGIVGYFSANNIRSGTIDAEDVKVINLKADDIVSGILRSRNNRFRIDLDRSGIDFYSETGKLVTQIAQAKTRQADGSSAEITYFGVSEAEGVATGLAFGKRAADGSFGNSIYIESRYGDVYMRPPTLYIIPSEKMRVEARAEFHHPVRFDASPLSKIEGAMKGEEWTIVPGEGDRGGAAIRPWTSGLGSLGTATHRWQEAWIGWINGQDIGLKFKAISDADFKAGEARRVADWASGRVEEVNKIAVNAANAVSGKADASALGWQIARIDNAFARIEALERK</sequence>
<dbReference type="NCBIfam" id="TIGR01665">
    <property type="entry name" value="put_anti_recept"/>
    <property type="match status" value="1"/>
</dbReference>
<organism evidence="3 4">
    <name type="scientific">Bacillus wiedmannii</name>
    <dbReference type="NCBI Taxonomy" id="1890302"/>
    <lineage>
        <taxon>Bacteria</taxon>
        <taxon>Bacillati</taxon>
        <taxon>Bacillota</taxon>
        <taxon>Bacilli</taxon>
        <taxon>Bacillales</taxon>
        <taxon>Bacillaceae</taxon>
        <taxon>Bacillus</taxon>
        <taxon>Bacillus cereus group</taxon>
    </lineage>
</organism>
<evidence type="ECO:0000259" key="1">
    <source>
        <dbReference type="Pfam" id="PF06605"/>
    </source>
</evidence>
<accession>A0A2C4NY20</accession>
<dbReference type="InterPro" id="IPR010572">
    <property type="entry name" value="Tail_dom"/>
</dbReference>
<reference evidence="3 4" key="1">
    <citation type="submission" date="2017-09" db="EMBL/GenBank/DDBJ databases">
        <title>Large-scale bioinformatics analysis of Bacillus genomes uncovers conserved roles of natural products in bacterial physiology.</title>
        <authorList>
            <consortium name="Agbiome Team Llc"/>
            <person name="Bleich R.M."/>
            <person name="Grubbs K.J."/>
            <person name="Santa Maria K.C."/>
            <person name="Allen S.E."/>
            <person name="Farag S."/>
            <person name="Shank E.A."/>
            <person name="Bowers A."/>
        </authorList>
    </citation>
    <scope>NUCLEOTIDE SEQUENCE [LARGE SCALE GENOMIC DNA]</scope>
    <source>
        <strain evidence="3 4">AFS044295</strain>
    </source>
</reference>
<proteinExistence type="predicted"/>
<dbReference type="AlphaFoldDB" id="A0A2C4NY20"/>
<gene>
    <name evidence="3" type="ORF">COF57_22595</name>
</gene>